<keyword evidence="1" id="KW-0732">Signal</keyword>
<organism evidence="2 3">
    <name type="scientific">Holothuria leucospilota</name>
    <name type="common">Black long sea cucumber</name>
    <name type="synonym">Mertensiothuria leucospilota</name>
    <dbReference type="NCBI Taxonomy" id="206669"/>
    <lineage>
        <taxon>Eukaryota</taxon>
        <taxon>Metazoa</taxon>
        <taxon>Echinodermata</taxon>
        <taxon>Eleutherozoa</taxon>
        <taxon>Echinozoa</taxon>
        <taxon>Holothuroidea</taxon>
        <taxon>Aspidochirotacea</taxon>
        <taxon>Aspidochirotida</taxon>
        <taxon>Holothuriidae</taxon>
        <taxon>Holothuria</taxon>
    </lineage>
</organism>
<feature type="signal peptide" evidence="1">
    <location>
        <begin position="1"/>
        <end position="21"/>
    </location>
</feature>
<comment type="caution">
    <text evidence="2">The sequence shown here is derived from an EMBL/GenBank/DDBJ whole genome shotgun (WGS) entry which is preliminary data.</text>
</comment>
<proteinExistence type="predicted"/>
<gene>
    <name evidence="2" type="ORF">HOLleu_15986</name>
</gene>
<sequence length="89" mass="10035">MLFLHIVYVSCLLAHIQLGQAAIVESSETGMEGSSNQIEIQLEKFQQRLIKIEETQQLQLEFALQPPFSLENVLTQAQVFSLFVKVLAS</sequence>
<reference evidence="2" key="1">
    <citation type="submission" date="2021-10" db="EMBL/GenBank/DDBJ databases">
        <title>Tropical sea cucumber genome reveals ecological adaptation and Cuvierian tubules defense mechanism.</title>
        <authorList>
            <person name="Chen T."/>
        </authorList>
    </citation>
    <scope>NUCLEOTIDE SEQUENCE</scope>
    <source>
        <strain evidence="2">Nanhai2018</strain>
        <tissue evidence="2">Muscle</tissue>
    </source>
</reference>
<keyword evidence="3" id="KW-1185">Reference proteome</keyword>
<dbReference type="AlphaFoldDB" id="A0A9Q1HAB4"/>
<protein>
    <submittedName>
        <fullName evidence="2">Uncharacterized protein</fullName>
    </submittedName>
</protein>
<feature type="chain" id="PRO_5040510194" evidence="1">
    <location>
        <begin position="22"/>
        <end position="89"/>
    </location>
</feature>
<evidence type="ECO:0000313" key="2">
    <source>
        <dbReference type="EMBL" id="KAJ8038535.1"/>
    </source>
</evidence>
<evidence type="ECO:0000313" key="3">
    <source>
        <dbReference type="Proteomes" id="UP001152320"/>
    </source>
</evidence>
<dbReference type="Proteomes" id="UP001152320">
    <property type="component" value="Chromosome 7"/>
</dbReference>
<accession>A0A9Q1HAB4</accession>
<evidence type="ECO:0000256" key="1">
    <source>
        <dbReference type="SAM" id="SignalP"/>
    </source>
</evidence>
<name>A0A9Q1HAB4_HOLLE</name>
<dbReference type="EMBL" id="JAIZAY010000007">
    <property type="protein sequence ID" value="KAJ8038535.1"/>
    <property type="molecule type" value="Genomic_DNA"/>
</dbReference>